<dbReference type="Gene3D" id="1.20.1250.20">
    <property type="entry name" value="MFS general substrate transporter like domains"/>
    <property type="match status" value="1"/>
</dbReference>
<name>A0A1J7J981_9PEZI</name>
<dbReference type="PRINTS" id="PR00171">
    <property type="entry name" value="SUGRTRNSPORT"/>
</dbReference>
<comment type="subcellular location">
    <subcellularLocation>
        <location evidence="1">Membrane</location>
        <topology evidence="1">Multi-pass membrane protein</topology>
    </subcellularLocation>
</comment>
<dbReference type="InterPro" id="IPR003663">
    <property type="entry name" value="Sugar/inositol_transpt"/>
</dbReference>
<evidence type="ECO:0000256" key="2">
    <source>
        <dbReference type="ARBA" id="ARBA00010992"/>
    </source>
</evidence>
<feature type="transmembrane region" description="Helical" evidence="8">
    <location>
        <begin position="72"/>
        <end position="94"/>
    </location>
</feature>
<dbReference type="InParanoid" id="A0A1J7J981"/>
<dbReference type="OrthoDB" id="6612291at2759"/>
<dbReference type="STRING" id="1408157.A0A1J7J981"/>
<keyword evidence="5 8" id="KW-1133">Transmembrane helix</keyword>
<feature type="domain" description="Major facilitator superfamily (MFS) profile" evidence="9">
    <location>
        <begin position="1"/>
        <end position="191"/>
    </location>
</feature>
<keyword evidence="11" id="KW-1185">Reference proteome</keyword>
<feature type="transmembrane region" description="Helical" evidence="8">
    <location>
        <begin position="166"/>
        <end position="187"/>
    </location>
</feature>
<proteinExistence type="inferred from homology"/>
<reference evidence="10 11" key="1">
    <citation type="submission" date="2016-10" db="EMBL/GenBank/DDBJ databases">
        <title>Draft genome sequence of Coniochaeta ligniaria NRRL30616, a lignocellulolytic fungus for bioabatement of inhibitors in plant biomass hydrolysates.</title>
        <authorList>
            <consortium name="DOE Joint Genome Institute"/>
            <person name="Jimenez D.J."/>
            <person name="Hector R.E."/>
            <person name="Riley R."/>
            <person name="Sun H."/>
            <person name="Grigoriev I.V."/>
            <person name="Van Elsas J.D."/>
            <person name="Nichols N.N."/>
        </authorList>
    </citation>
    <scope>NUCLEOTIDE SEQUENCE [LARGE SCALE GENOMIC DNA]</scope>
    <source>
        <strain evidence="10 11">NRRL 30616</strain>
    </source>
</reference>
<dbReference type="InterPro" id="IPR020846">
    <property type="entry name" value="MFS_dom"/>
</dbReference>
<protein>
    <recommendedName>
        <fullName evidence="9">Major facilitator superfamily (MFS) profile domain-containing protein</fullName>
    </recommendedName>
</protein>
<dbReference type="InterPro" id="IPR036259">
    <property type="entry name" value="MFS_trans_sf"/>
</dbReference>
<dbReference type="AlphaFoldDB" id="A0A1J7J981"/>
<dbReference type="PANTHER" id="PTHR48022">
    <property type="entry name" value="PLASTIDIC GLUCOSE TRANSPORTER 4"/>
    <property type="match status" value="1"/>
</dbReference>
<evidence type="ECO:0000256" key="8">
    <source>
        <dbReference type="SAM" id="Phobius"/>
    </source>
</evidence>
<organism evidence="10 11">
    <name type="scientific">Coniochaeta ligniaria NRRL 30616</name>
    <dbReference type="NCBI Taxonomy" id="1408157"/>
    <lineage>
        <taxon>Eukaryota</taxon>
        <taxon>Fungi</taxon>
        <taxon>Dikarya</taxon>
        <taxon>Ascomycota</taxon>
        <taxon>Pezizomycotina</taxon>
        <taxon>Sordariomycetes</taxon>
        <taxon>Sordariomycetidae</taxon>
        <taxon>Coniochaetales</taxon>
        <taxon>Coniochaetaceae</taxon>
        <taxon>Coniochaeta</taxon>
    </lineage>
</organism>
<evidence type="ECO:0000256" key="1">
    <source>
        <dbReference type="ARBA" id="ARBA00004141"/>
    </source>
</evidence>
<dbReference type="Proteomes" id="UP000182658">
    <property type="component" value="Unassembled WGS sequence"/>
</dbReference>
<evidence type="ECO:0000256" key="7">
    <source>
        <dbReference type="SAM" id="MobiDB-lite"/>
    </source>
</evidence>
<dbReference type="InterPro" id="IPR005828">
    <property type="entry name" value="MFS_sugar_transport-like"/>
</dbReference>
<dbReference type="PROSITE" id="PS50850">
    <property type="entry name" value="MFS"/>
    <property type="match status" value="1"/>
</dbReference>
<feature type="transmembrane region" description="Helical" evidence="8">
    <location>
        <begin position="138"/>
        <end position="154"/>
    </location>
</feature>
<dbReference type="Pfam" id="PF00083">
    <property type="entry name" value="Sugar_tr"/>
    <property type="match status" value="1"/>
</dbReference>
<evidence type="ECO:0000313" key="10">
    <source>
        <dbReference type="EMBL" id="OIW25740.1"/>
    </source>
</evidence>
<sequence length="272" mass="29442">MADKRFYLAVGIQFMQQCSGINIVTYYAPTLYRETLGMSQERAMLLGCWTQTWYVLASLVTWYTIDRVGRRRLLVSMALGMSAVLVGEAASVGVGTPAAAVAAVAFVFLFEACFTWGWMACVWIYPPEILPLSIRAKGSGLAAAADFLGNYLVVQVTPVGIRKMGAWFYVVWAVLNLVNAAVVWLCYPETGGLTLEAVDSVFTRDEEEPGSTSDEGGFATGLRELQWSRVGVAAEMVRESRAARKRDAATESERGLLAADGTPGYGTAAGDV</sequence>
<feature type="compositionally biased region" description="Basic and acidic residues" evidence="7">
    <location>
        <begin position="243"/>
        <end position="254"/>
    </location>
</feature>
<evidence type="ECO:0000313" key="11">
    <source>
        <dbReference type="Proteomes" id="UP000182658"/>
    </source>
</evidence>
<keyword evidence="6 8" id="KW-0472">Membrane</keyword>
<feature type="region of interest" description="Disordered" evidence="7">
    <location>
        <begin position="243"/>
        <end position="272"/>
    </location>
</feature>
<evidence type="ECO:0000256" key="4">
    <source>
        <dbReference type="ARBA" id="ARBA00022692"/>
    </source>
</evidence>
<accession>A0A1J7J981</accession>
<evidence type="ECO:0000256" key="5">
    <source>
        <dbReference type="ARBA" id="ARBA00022989"/>
    </source>
</evidence>
<feature type="transmembrane region" description="Helical" evidence="8">
    <location>
        <begin position="44"/>
        <end position="65"/>
    </location>
</feature>
<dbReference type="SUPFAM" id="SSF103473">
    <property type="entry name" value="MFS general substrate transporter"/>
    <property type="match status" value="1"/>
</dbReference>
<evidence type="ECO:0000256" key="3">
    <source>
        <dbReference type="ARBA" id="ARBA00022448"/>
    </source>
</evidence>
<dbReference type="InterPro" id="IPR050360">
    <property type="entry name" value="MFS_Sugar_Transporters"/>
</dbReference>
<dbReference type="EMBL" id="KV875101">
    <property type="protein sequence ID" value="OIW25740.1"/>
    <property type="molecule type" value="Genomic_DNA"/>
</dbReference>
<dbReference type="GO" id="GO:0016020">
    <property type="term" value="C:membrane"/>
    <property type="evidence" value="ECO:0007669"/>
    <property type="project" value="UniProtKB-SubCell"/>
</dbReference>
<feature type="transmembrane region" description="Helical" evidence="8">
    <location>
        <begin position="100"/>
        <end position="126"/>
    </location>
</feature>
<gene>
    <name evidence="10" type="ORF">CONLIGDRAFT_635532</name>
</gene>
<evidence type="ECO:0000256" key="6">
    <source>
        <dbReference type="ARBA" id="ARBA00023136"/>
    </source>
</evidence>
<dbReference type="PANTHER" id="PTHR48022:SF28">
    <property type="entry name" value="MAJOR FACILITATOR SUPERFAMILY (MFS) PROFILE DOMAIN-CONTAINING PROTEIN-RELATED"/>
    <property type="match status" value="1"/>
</dbReference>
<keyword evidence="3" id="KW-0813">Transport</keyword>
<keyword evidence="4 8" id="KW-0812">Transmembrane</keyword>
<dbReference type="GO" id="GO:0005351">
    <property type="term" value="F:carbohydrate:proton symporter activity"/>
    <property type="evidence" value="ECO:0007669"/>
    <property type="project" value="TreeGrafter"/>
</dbReference>
<comment type="similarity">
    <text evidence="2">Belongs to the major facilitator superfamily. Sugar transporter (TC 2.A.1.1) family.</text>
</comment>
<evidence type="ECO:0000259" key="9">
    <source>
        <dbReference type="PROSITE" id="PS50850"/>
    </source>
</evidence>